<feature type="transmembrane region" description="Helical" evidence="5">
    <location>
        <begin position="121"/>
        <end position="146"/>
    </location>
</feature>
<dbReference type="GeneID" id="20240210"/>
<dbReference type="Gene3D" id="1.20.1070.10">
    <property type="entry name" value="Rhodopsin 7-helix transmembrane proteins"/>
    <property type="match status" value="1"/>
</dbReference>
<proteinExistence type="predicted"/>
<feature type="domain" description="G-protein coupled receptors family 1 profile" evidence="6">
    <location>
        <begin position="62"/>
        <end position="335"/>
    </location>
</feature>
<dbReference type="PROSITE" id="PS50262">
    <property type="entry name" value="G_PROTEIN_RECEP_F1_2"/>
    <property type="match status" value="1"/>
</dbReference>
<dbReference type="InterPro" id="IPR000276">
    <property type="entry name" value="GPCR_Rhodpsn"/>
</dbReference>
<dbReference type="InterPro" id="IPR017452">
    <property type="entry name" value="GPCR_Rhodpsn_7TM"/>
</dbReference>
<evidence type="ECO:0000256" key="5">
    <source>
        <dbReference type="SAM" id="Phobius"/>
    </source>
</evidence>
<evidence type="ECO:0000256" key="1">
    <source>
        <dbReference type="ARBA" id="ARBA00004370"/>
    </source>
</evidence>
<feature type="transmembrane region" description="Helical" evidence="5">
    <location>
        <begin position="53"/>
        <end position="71"/>
    </location>
</feature>
<gene>
    <name evidence="7" type="ORF">LOTGIDRAFT_165905</name>
</gene>
<keyword evidence="8" id="KW-1185">Reference proteome</keyword>
<evidence type="ECO:0000256" key="3">
    <source>
        <dbReference type="ARBA" id="ARBA00022989"/>
    </source>
</evidence>
<dbReference type="GO" id="GO:0004930">
    <property type="term" value="F:G protein-coupled receptor activity"/>
    <property type="evidence" value="ECO:0007669"/>
    <property type="project" value="InterPro"/>
</dbReference>
<dbReference type="Proteomes" id="UP000030746">
    <property type="component" value="Unassembled WGS sequence"/>
</dbReference>
<dbReference type="STRING" id="225164.V3ZUW6"/>
<dbReference type="PANTHER" id="PTHR46641">
    <property type="entry name" value="FMRFAMIDE RECEPTOR-RELATED"/>
    <property type="match status" value="1"/>
</dbReference>
<evidence type="ECO:0000256" key="2">
    <source>
        <dbReference type="ARBA" id="ARBA00022692"/>
    </source>
</evidence>
<evidence type="ECO:0000256" key="4">
    <source>
        <dbReference type="ARBA" id="ARBA00023136"/>
    </source>
</evidence>
<dbReference type="OMA" id="YELENPW"/>
<keyword evidence="2 5" id="KW-0812">Transmembrane</keyword>
<keyword evidence="4 5" id="KW-0472">Membrane</keyword>
<feature type="transmembrane region" description="Helical" evidence="5">
    <location>
        <begin position="83"/>
        <end position="101"/>
    </location>
</feature>
<dbReference type="SUPFAM" id="SSF81321">
    <property type="entry name" value="Family A G protein-coupled receptor-like"/>
    <property type="match status" value="1"/>
</dbReference>
<dbReference type="PROSITE" id="PS00237">
    <property type="entry name" value="G_PROTEIN_RECEP_F1_1"/>
    <property type="match status" value="1"/>
</dbReference>
<feature type="transmembrane region" description="Helical" evidence="5">
    <location>
        <begin position="259"/>
        <end position="286"/>
    </location>
</feature>
<protein>
    <recommendedName>
        <fullName evidence="6">G-protein coupled receptors family 1 profile domain-containing protein</fullName>
    </recommendedName>
</protein>
<dbReference type="AlphaFoldDB" id="V3ZUW6"/>
<evidence type="ECO:0000313" key="7">
    <source>
        <dbReference type="EMBL" id="ESO88162.1"/>
    </source>
</evidence>
<name>V3ZUW6_LOTGI</name>
<sequence>MPMILRKCEMNESVIYDEAPPEPITNITNNENFITVMEYNIPFAIAIHKCVTPIWYIIGGIGNIISARIWLHPRMKACNMSANYLAGLAIADFIYLSLHVFNELENPWNIGTLDLPVWCELWNVLYMSVDYMCVLLVLAFTVERFLSVCYPFKSERFSRKSRSPKVIILLSIAAVLFGLPQAYFWEVSASDKECFVRYSELMAGENSFYNIYTWGSEMVVFGIIPLLVLSLNICVLLKIKTVGKLNFSESRTSHLKYNLVTTTITLLWVSFYLIVTTLPVTITFAIQNSMSLGPAMPVSQMASNAAWRTYFAYYSARIVIREVCMSHHSCNVFIYCATSRRFLKHTKELVFGPLVCGAHDDESCTRQYPTPLLKNKNLIINHSHSQSRSRSQD</sequence>
<evidence type="ECO:0000313" key="8">
    <source>
        <dbReference type="Proteomes" id="UP000030746"/>
    </source>
</evidence>
<dbReference type="EMBL" id="KB202752">
    <property type="protein sequence ID" value="ESO88162.1"/>
    <property type="molecule type" value="Genomic_DNA"/>
</dbReference>
<dbReference type="PANTHER" id="PTHR46641:SF25">
    <property type="entry name" value="CNMAMIDE RECEPTOR-RELATED"/>
    <property type="match status" value="1"/>
</dbReference>
<accession>V3ZUW6</accession>
<dbReference type="InterPro" id="IPR052954">
    <property type="entry name" value="GPCR-Ligand_Int"/>
</dbReference>
<feature type="transmembrane region" description="Helical" evidence="5">
    <location>
        <begin position="166"/>
        <end position="185"/>
    </location>
</feature>
<feature type="transmembrane region" description="Helical" evidence="5">
    <location>
        <begin position="218"/>
        <end position="239"/>
    </location>
</feature>
<comment type="subcellular location">
    <subcellularLocation>
        <location evidence="1">Membrane</location>
    </subcellularLocation>
</comment>
<dbReference type="GO" id="GO:0016020">
    <property type="term" value="C:membrane"/>
    <property type="evidence" value="ECO:0007669"/>
    <property type="project" value="UniProtKB-SubCell"/>
</dbReference>
<dbReference type="OrthoDB" id="9990906at2759"/>
<evidence type="ECO:0000259" key="6">
    <source>
        <dbReference type="PROSITE" id="PS50262"/>
    </source>
</evidence>
<dbReference type="RefSeq" id="XP_009061188.1">
    <property type="nucleotide sequence ID" value="XM_009062940.1"/>
</dbReference>
<reference evidence="7 8" key="1">
    <citation type="journal article" date="2013" name="Nature">
        <title>Insights into bilaterian evolution from three spiralian genomes.</title>
        <authorList>
            <person name="Simakov O."/>
            <person name="Marletaz F."/>
            <person name="Cho S.J."/>
            <person name="Edsinger-Gonzales E."/>
            <person name="Havlak P."/>
            <person name="Hellsten U."/>
            <person name="Kuo D.H."/>
            <person name="Larsson T."/>
            <person name="Lv J."/>
            <person name="Arendt D."/>
            <person name="Savage R."/>
            <person name="Osoegawa K."/>
            <person name="de Jong P."/>
            <person name="Grimwood J."/>
            <person name="Chapman J.A."/>
            <person name="Shapiro H."/>
            <person name="Aerts A."/>
            <person name="Otillar R.P."/>
            <person name="Terry A.Y."/>
            <person name="Boore J.L."/>
            <person name="Grigoriev I.V."/>
            <person name="Lindberg D.R."/>
            <person name="Seaver E.C."/>
            <person name="Weisblat D.A."/>
            <person name="Putnam N.H."/>
            <person name="Rokhsar D.S."/>
        </authorList>
    </citation>
    <scope>NUCLEOTIDE SEQUENCE [LARGE SCALE GENOMIC DNA]</scope>
</reference>
<dbReference type="HOGENOM" id="CLU_035762_0_0_1"/>
<dbReference type="KEGG" id="lgi:LOTGIDRAFT_165905"/>
<dbReference type="Pfam" id="PF00001">
    <property type="entry name" value="7tm_1"/>
    <property type="match status" value="1"/>
</dbReference>
<dbReference type="CTD" id="20240210"/>
<keyword evidence="3 5" id="KW-1133">Transmembrane helix</keyword>
<organism evidence="7 8">
    <name type="scientific">Lottia gigantea</name>
    <name type="common">Giant owl limpet</name>
    <dbReference type="NCBI Taxonomy" id="225164"/>
    <lineage>
        <taxon>Eukaryota</taxon>
        <taxon>Metazoa</taxon>
        <taxon>Spiralia</taxon>
        <taxon>Lophotrochozoa</taxon>
        <taxon>Mollusca</taxon>
        <taxon>Gastropoda</taxon>
        <taxon>Patellogastropoda</taxon>
        <taxon>Lottioidea</taxon>
        <taxon>Lottiidae</taxon>
        <taxon>Lottia</taxon>
    </lineage>
</organism>